<dbReference type="Pfam" id="PF01872">
    <property type="entry name" value="RibD_C"/>
    <property type="match status" value="1"/>
</dbReference>
<organism evidence="1 2">
    <name type="scientific">Chitinophaga solisilvae</name>
    <dbReference type="NCBI Taxonomy" id="1233460"/>
    <lineage>
        <taxon>Bacteria</taxon>
        <taxon>Pseudomonadati</taxon>
        <taxon>Bacteroidota</taxon>
        <taxon>Chitinophagia</taxon>
        <taxon>Chitinophagales</taxon>
        <taxon>Chitinophagaceae</taxon>
        <taxon>Chitinophaga</taxon>
    </lineage>
</organism>
<dbReference type="OrthoDB" id="195113at2"/>
<dbReference type="Proteomes" id="UP000281028">
    <property type="component" value="Unassembled WGS sequence"/>
</dbReference>
<keyword evidence="2" id="KW-1185">Reference proteome</keyword>
<evidence type="ECO:0000313" key="1">
    <source>
        <dbReference type="EMBL" id="NSL88803.1"/>
    </source>
</evidence>
<name>A0A433WAG6_9BACT</name>
<comment type="caution">
    <text evidence="1">The sequence shown here is derived from an EMBL/GenBank/DDBJ whole genome shotgun (WGS) entry which is preliminary data.</text>
</comment>
<dbReference type="SUPFAM" id="SSF53597">
    <property type="entry name" value="Dihydrofolate reductase-like"/>
    <property type="match status" value="1"/>
</dbReference>
<reference evidence="1" key="1">
    <citation type="submission" date="2020-05" db="EMBL/GenBank/DDBJ databases">
        <title>Chitinophaga laudate sp. nov., isolated from a tropical peat swamp.</title>
        <authorList>
            <person name="Goh C.B.S."/>
            <person name="Lee M.S."/>
            <person name="Parimannan S."/>
            <person name="Pasbakhsh P."/>
            <person name="Yule C.M."/>
            <person name="Rajandas H."/>
            <person name="Loke S."/>
            <person name="Croft L."/>
            <person name="Tan J.B.L."/>
        </authorList>
    </citation>
    <scope>NUCLEOTIDE SEQUENCE</scope>
    <source>
        <strain evidence="1">Mgbs1</strain>
    </source>
</reference>
<dbReference type="GO" id="GO:0009231">
    <property type="term" value="P:riboflavin biosynthetic process"/>
    <property type="evidence" value="ECO:0007669"/>
    <property type="project" value="InterPro"/>
</dbReference>
<dbReference type="PANTHER" id="PTHR38011">
    <property type="entry name" value="DIHYDROFOLATE REDUCTASE FAMILY PROTEIN (AFU_ORTHOLOGUE AFUA_8G06820)"/>
    <property type="match status" value="1"/>
</dbReference>
<sequence length="187" mass="20769">MRKLKLQIQMTIDGFVAGPNGEEDWVMLAGPDEFGLRKIIELADSSDTLLLGRKMSRKFTDYWENTLDNQPGSPVHPLAQSIVNMRKIVFSRTQTTVTGRNLEVENGDLATAVQALKKMPGKDILVYGGVNFVSSLIGQNLIDEYYIITNPVAIGSGMSVFTERKKLQLESSITFNNGKILSKYLPV</sequence>
<dbReference type="RefSeq" id="WP_127044035.1">
    <property type="nucleotide sequence ID" value="NZ_JAABOK010000012.1"/>
</dbReference>
<dbReference type="PANTHER" id="PTHR38011:SF11">
    <property type="entry name" value="2,5-DIAMINO-6-RIBOSYLAMINO-4(3H)-PYRIMIDINONE 5'-PHOSPHATE REDUCTASE"/>
    <property type="match status" value="1"/>
</dbReference>
<proteinExistence type="predicted"/>
<dbReference type="AlphaFoldDB" id="A0A433WAG6"/>
<evidence type="ECO:0000313" key="2">
    <source>
        <dbReference type="Proteomes" id="UP000281028"/>
    </source>
</evidence>
<accession>A0A433WAG6</accession>
<dbReference type="GO" id="GO:0008703">
    <property type="term" value="F:5-amino-6-(5-phosphoribosylamino)uracil reductase activity"/>
    <property type="evidence" value="ECO:0007669"/>
    <property type="project" value="InterPro"/>
</dbReference>
<gene>
    <name evidence="1" type="ORF">ECE50_018315</name>
</gene>
<dbReference type="Gene3D" id="3.40.430.10">
    <property type="entry name" value="Dihydrofolate Reductase, subunit A"/>
    <property type="match status" value="1"/>
</dbReference>
<dbReference type="EMBL" id="RIAR02000001">
    <property type="protein sequence ID" value="NSL88803.1"/>
    <property type="molecule type" value="Genomic_DNA"/>
</dbReference>
<dbReference type="InterPro" id="IPR002734">
    <property type="entry name" value="RibDG_C"/>
</dbReference>
<protein>
    <submittedName>
        <fullName evidence="1">Deaminase</fullName>
    </submittedName>
</protein>
<dbReference type="InterPro" id="IPR024072">
    <property type="entry name" value="DHFR-like_dom_sf"/>
</dbReference>
<dbReference type="InterPro" id="IPR050765">
    <property type="entry name" value="Riboflavin_Biosynth_HTPR"/>
</dbReference>